<dbReference type="AlphaFoldDB" id="A0A5I0BBH9"/>
<evidence type="ECO:0000313" key="3">
    <source>
        <dbReference type="EMBL" id="ECE8852689.1"/>
    </source>
</evidence>
<dbReference type="PANTHER" id="PTHR21240">
    <property type="entry name" value="2-AMINO-3-CARBOXYLMUCONATE-6-SEMIALDEHYDE DECARBOXYLASE"/>
    <property type="match status" value="1"/>
</dbReference>
<keyword evidence="3" id="KW-0378">Hydrolase</keyword>
<keyword evidence="1" id="KW-0456">Lyase</keyword>
<evidence type="ECO:0000259" key="2">
    <source>
        <dbReference type="Pfam" id="PF04909"/>
    </source>
</evidence>
<organism evidence="3">
    <name type="scientific">Salmonella enterica subsp. enterica serovar Koketime</name>
    <dbReference type="NCBI Taxonomy" id="2564632"/>
    <lineage>
        <taxon>Bacteria</taxon>
        <taxon>Pseudomonadati</taxon>
        <taxon>Pseudomonadota</taxon>
        <taxon>Gammaproteobacteria</taxon>
        <taxon>Enterobacterales</taxon>
        <taxon>Enterobacteriaceae</taxon>
        <taxon>Salmonella</taxon>
    </lineage>
</organism>
<dbReference type="GO" id="GO:0016831">
    <property type="term" value="F:carboxy-lyase activity"/>
    <property type="evidence" value="ECO:0007669"/>
    <property type="project" value="InterPro"/>
</dbReference>
<gene>
    <name evidence="3" type="ORF">EWG69_00435</name>
</gene>
<name>A0A5I0BBH9_SALET</name>
<reference evidence="3" key="1">
    <citation type="submission" date="2019-02" db="EMBL/GenBank/DDBJ databases">
        <authorList>
            <person name="Ashton P.M."/>
            <person name="Dallman T."/>
            <person name="Nair S."/>
            <person name="De Pinna E."/>
            <person name="Peters T."/>
            <person name="Grant K."/>
        </authorList>
    </citation>
    <scope>NUCLEOTIDE SEQUENCE</scope>
    <source>
        <strain evidence="3">446642</strain>
    </source>
</reference>
<protein>
    <submittedName>
        <fullName evidence="3">Amidohydrolase</fullName>
    </submittedName>
</protein>
<dbReference type="GO" id="GO:0016787">
    <property type="term" value="F:hydrolase activity"/>
    <property type="evidence" value="ECO:0007669"/>
    <property type="project" value="UniProtKB-KW"/>
</dbReference>
<dbReference type="Pfam" id="PF04909">
    <property type="entry name" value="Amidohydro_2"/>
    <property type="match status" value="1"/>
</dbReference>
<proteinExistence type="predicted"/>
<dbReference type="InterPro" id="IPR032465">
    <property type="entry name" value="ACMSD"/>
</dbReference>
<dbReference type="EMBL" id="AAIJKB010000001">
    <property type="protein sequence ID" value="ECE8852689.1"/>
    <property type="molecule type" value="Genomic_DNA"/>
</dbReference>
<evidence type="ECO:0000256" key="1">
    <source>
        <dbReference type="ARBA" id="ARBA00023239"/>
    </source>
</evidence>
<sequence>MKIISIEEHVFDADLARACQKAMSVQAPYYADWALPSKDDPQVRLASSQTATTLAGDMAEKRLADMDANGIDMQILSYSNAPQLLAPAEAIPLSRAANDKLAAAVKAHPTRFGAFATLPWSDPQAAADELKRCVHTLGFQGALITGRPGDTFLDDPFYLPVLAAAAELCVPLYTHPGVPLPTVQKAYYAGLSPDVSARLSLFGWGWHAEPGVQLVRMILAGVFDKLPTLQIIAGHWGEMVPFFLARLDDTMPQNVTGLSRTITQTFTQQVYVTPSGMFDLPHLQFILQVVGADRVIYSVDYPYLPNRGAREFLEQAPCCQADKEKIAHGNAEKLFNL</sequence>
<accession>A0A5I0BBH9</accession>
<dbReference type="InterPro" id="IPR006680">
    <property type="entry name" value="Amidohydro-rel"/>
</dbReference>
<dbReference type="GO" id="GO:0019748">
    <property type="term" value="P:secondary metabolic process"/>
    <property type="evidence" value="ECO:0007669"/>
    <property type="project" value="TreeGrafter"/>
</dbReference>
<dbReference type="PANTHER" id="PTHR21240:SF30">
    <property type="entry name" value="AMIDOHYDROLASE-RELATED DOMAIN-CONTAINING PROTEIN-RELATED"/>
    <property type="match status" value="1"/>
</dbReference>
<comment type="caution">
    <text evidence="3">The sequence shown here is derived from an EMBL/GenBank/DDBJ whole genome shotgun (WGS) entry which is preliminary data.</text>
</comment>
<dbReference type="Gene3D" id="3.20.20.140">
    <property type="entry name" value="Metal-dependent hydrolases"/>
    <property type="match status" value="1"/>
</dbReference>
<dbReference type="GO" id="GO:0005829">
    <property type="term" value="C:cytosol"/>
    <property type="evidence" value="ECO:0007669"/>
    <property type="project" value="TreeGrafter"/>
</dbReference>
<dbReference type="SUPFAM" id="SSF51556">
    <property type="entry name" value="Metallo-dependent hydrolases"/>
    <property type="match status" value="1"/>
</dbReference>
<dbReference type="InterPro" id="IPR032466">
    <property type="entry name" value="Metal_Hydrolase"/>
</dbReference>
<feature type="domain" description="Amidohydrolase-related" evidence="2">
    <location>
        <begin position="56"/>
        <end position="337"/>
    </location>
</feature>